<evidence type="ECO:0000313" key="11">
    <source>
        <dbReference type="EMBL" id="ADU25837.1"/>
    </source>
</evidence>
<keyword evidence="7" id="KW-0902">Two-component regulatory system</keyword>
<keyword evidence="9" id="KW-1133">Transmembrane helix</keyword>
<keyword evidence="5" id="KW-0808">Transferase</keyword>
<dbReference type="SUPFAM" id="SSF55785">
    <property type="entry name" value="PYP-like sensor domain (PAS domain)"/>
    <property type="match status" value="1"/>
</dbReference>
<dbReference type="CDD" id="cd00082">
    <property type="entry name" value="HisKA"/>
    <property type="match status" value="1"/>
</dbReference>
<dbReference type="GO" id="GO:0005886">
    <property type="term" value="C:plasma membrane"/>
    <property type="evidence" value="ECO:0007669"/>
    <property type="project" value="TreeGrafter"/>
</dbReference>
<dbReference type="SUPFAM" id="SSF47384">
    <property type="entry name" value="Homodimeric domain of signal transducing histidine kinase"/>
    <property type="match status" value="1"/>
</dbReference>
<dbReference type="InterPro" id="IPR003594">
    <property type="entry name" value="HATPase_dom"/>
</dbReference>
<name>E6U7A2_ETHHY</name>
<dbReference type="InterPro" id="IPR036097">
    <property type="entry name" value="HisK_dim/P_sf"/>
</dbReference>
<evidence type="ECO:0000256" key="3">
    <source>
        <dbReference type="ARBA" id="ARBA00012438"/>
    </source>
</evidence>
<feature type="domain" description="Histidine kinase" evidence="10">
    <location>
        <begin position="244"/>
        <end position="460"/>
    </location>
</feature>
<dbReference type="FunFam" id="1.10.287.130:FF:000001">
    <property type="entry name" value="Two-component sensor histidine kinase"/>
    <property type="match status" value="1"/>
</dbReference>
<accession>E6U7A2</accession>
<evidence type="ECO:0000256" key="2">
    <source>
        <dbReference type="ARBA" id="ARBA00004370"/>
    </source>
</evidence>
<dbReference type="EC" id="2.7.13.3" evidence="3"/>
<dbReference type="InterPro" id="IPR003661">
    <property type="entry name" value="HisK_dim/P_dom"/>
</dbReference>
<dbReference type="Pfam" id="PF00512">
    <property type="entry name" value="HisKA"/>
    <property type="match status" value="1"/>
</dbReference>
<dbReference type="eggNOG" id="COG5002">
    <property type="taxonomic scope" value="Bacteria"/>
</dbReference>
<dbReference type="CDD" id="cd00075">
    <property type="entry name" value="HATPase"/>
    <property type="match status" value="1"/>
</dbReference>
<evidence type="ECO:0000256" key="5">
    <source>
        <dbReference type="ARBA" id="ARBA00022679"/>
    </source>
</evidence>
<dbReference type="PRINTS" id="PR00344">
    <property type="entry name" value="BCTRLSENSOR"/>
</dbReference>
<keyword evidence="4" id="KW-0597">Phosphoprotein</keyword>
<dbReference type="KEGG" id="eha:Ethha_0250"/>
<dbReference type="GO" id="GO:0000155">
    <property type="term" value="F:phosphorelay sensor kinase activity"/>
    <property type="evidence" value="ECO:0007669"/>
    <property type="project" value="InterPro"/>
</dbReference>
<keyword evidence="9" id="KW-0812">Transmembrane</keyword>
<dbReference type="PROSITE" id="PS50109">
    <property type="entry name" value="HIS_KIN"/>
    <property type="match status" value="1"/>
</dbReference>
<feature type="transmembrane region" description="Helical" evidence="9">
    <location>
        <begin position="6"/>
        <end position="26"/>
    </location>
</feature>
<protein>
    <recommendedName>
        <fullName evidence="3">histidine kinase</fullName>
        <ecNumber evidence="3">2.7.13.3</ecNumber>
    </recommendedName>
</protein>
<dbReference type="RefSeq" id="WP_013484218.1">
    <property type="nucleotide sequence ID" value="NC_014828.1"/>
</dbReference>
<dbReference type="SMART" id="SM00091">
    <property type="entry name" value="PAS"/>
    <property type="match status" value="1"/>
</dbReference>
<evidence type="ECO:0000256" key="1">
    <source>
        <dbReference type="ARBA" id="ARBA00000085"/>
    </source>
</evidence>
<dbReference type="CDD" id="cd00130">
    <property type="entry name" value="PAS"/>
    <property type="match status" value="1"/>
</dbReference>
<dbReference type="Gene3D" id="3.30.450.20">
    <property type="entry name" value="PAS domain"/>
    <property type="match status" value="1"/>
</dbReference>
<evidence type="ECO:0000259" key="10">
    <source>
        <dbReference type="PROSITE" id="PS50109"/>
    </source>
</evidence>
<dbReference type="InterPro" id="IPR050351">
    <property type="entry name" value="BphY/WalK/GraS-like"/>
</dbReference>
<dbReference type="FunFam" id="3.30.565.10:FF:000006">
    <property type="entry name" value="Sensor histidine kinase WalK"/>
    <property type="match status" value="1"/>
</dbReference>
<sequence length="460" mass="50356">MLKRSVWGAALITVLVTVLICGLGWAAADALGQAQNRLLPPCILAAGLLVGTLTAWVTCSRVQKRAEKCMDHITQVLGQLQQGVLDSAHVTIQDAFLPGQKRVQELLMQISRESERARSERERADDMLNNMSEGLVALDNALTIVVMNKRAGEFFQSGNANMLGQNLLHLTHMPKLIEAATKTAETGKPDVFDWEDTERGLTLQISVSAVNGLDEGNRNGVVLLISDVTAVRRTEQIRSEFVANASHELKTPLTAIKGFVELMEADIITEPDQIKSYLGRIRKETERMIELINDILHLSELESVNADTGFTAVSMKLTAQRAAESVALSAHKRNVSVQVEGDVGTVRANPDRMMQLALNLIDNAVKYNKPDGNVRVTIISKDGNVHFCVNDTGVGIPPEARQRVFERFYRVDKGRSRRQGGTGLGLSIVKHIVGLYKGRIEIESIVGEGTSITVILPANL</sequence>
<gene>
    <name evidence="11" type="ordered locus">Ethha_0250</name>
</gene>
<dbReference type="SMART" id="SM00388">
    <property type="entry name" value="HisKA"/>
    <property type="match status" value="1"/>
</dbReference>
<evidence type="ECO:0000256" key="6">
    <source>
        <dbReference type="ARBA" id="ARBA00022777"/>
    </source>
</evidence>
<dbReference type="GO" id="GO:0016036">
    <property type="term" value="P:cellular response to phosphate starvation"/>
    <property type="evidence" value="ECO:0007669"/>
    <property type="project" value="TreeGrafter"/>
</dbReference>
<dbReference type="Proteomes" id="UP000001551">
    <property type="component" value="Chromosome"/>
</dbReference>
<dbReference type="EMBL" id="CP002400">
    <property type="protein sequence ID" value="ADU25837.1"/>
    <property type="molecule type" value="Genomic_DNA"/>
</dbReference>
<keyword evidence="12" id="KW-1185">Reference proteome</keyword>
<dbReference type="HOGENOM" id="CLU_000445_89_2_9"/>
<dbReference type="InterPro" id="IPR004358">
    <property type="entry name" value="Sig_transdc_His_kin-like_C"/>
</dbReference>
<proteinExistence type="predicted"/>
<dbReference type="GO" id="GO:0004721">
    <property type="term" value="F:phosphoprotein phosphatase activity"/>
    <property type="evidence" value="ECO:0007669"/>
    <property type="project" value="TreeGrafter"/>
</dbReference>
<dbReference type="InterPro" id="IPR000014">
    <property type="entry name" value="PAS"/>
</dbReference>
<dbReference type="PANTHER" id="PTHR45453:SF1">
    <property type="entry name" value="PHOSPHATE REGULON SENSOR PROTEIN PHOR"/>
    <property type="match status" value="1"/>
</dbReference>
<dbReference type="Gene3D" id="1.10.287.130">
    <property type="match status" value="1"/>
</dbReference>
<dbReference type="PANTHER" id="PTHR45453">
    <property type="entry name" value="PHOSPHATE REGULON SENSOR PROTEIN PHOR"/>
    <property type="match status" value="1"/>
</dbReference>
<dbReference type="SUPFAM" id="SSF55874">
    <property type="entry name" value="ATPase domain of HSP90 chaperone/DNA topoisomerase II/histidine kinase"/>
    <property type="match status" value="1"/>
</dbReference>
<keyword evidence="6 11" id="KW-0418">Kinase</keyword>
<evidence type="ECO:0000256" key="7">
    <source>
        <dbReference type="ARBA" id="ARBA00023012"/>
    </source>
</evidence>
<evidence type="ECO:0000256" key="4">
    <source>
        <dbReference type="ARBA" id="ARBA00022553"/>
    </source>
</evidence>
<evidence type="ECO:0000256" key="8">
    <source>
        <dbReference type="ARBA" id="ARBA00023136"/>
    </source>
</evidence>
<dbReference type="InterPro" id="IPR035965">
    <property type="entry name" value="PAS-like_dom_sf"/>
</dbReference>
<organism evidence="11 12">
    <name type="scientific">Ethanoligenens harbinense (strain DSM 18485 / JCM 12961 / CGMCC 1.5033 / YUAN-3)</name>
    <dbReference type="NCBI Taxonomy" id="663278"/>
    <lineage>
        <taxon>Bacteria</taxon>
        <taxon>Bacillati</taxon>
        <taxon>Bacillota</taxon>
        <taxon>Clostridia</taxon>
        <taxon>Eubacteriales</taxon>
        <taxon>Oscillospiraceae</taxon>
        <taxon>Ethanoligenens</taxon>
    </lineage>
</organism>
<comment type="subcellular location">
    <subcellularLocation>
        <location evidence="2">Membrane</location>
    </subcellularLocation>
</comment>
<evidence type="ECO:0000313" key="12">
    <source>
        <dbReference type="Proteomes" id="UP000001551"/>
    </source>
</evidence>
<reference evidence="11 12" key="1">
    <citation type="submission" date="2010-12" db="EMBL/GenBank/DDBJ databases">
        <title>Complete sequence of Ethanoligenens harbinense YUAN-3.</title>
        <authorList>
            <person name="Lucas S."/>
            <person name="Copeland A."/>
            <person name="Lapidus A."/>
            <person name="Cheng J.-F."/>
            <person name="Bruce D."/>
            <person name="Goodwin L."/>
            <person name="Pitluck S."/>
            <person name="Chertkov O."/>
            <person name="Misra M."/>
            <person name="Detter J.C."/>
            <person name="Han C."/>
            <person name="Tapia R."/>
            <person name="Land M."/>
            <person name="Hauser L."/>
            <person name="Jeffries C."/>
            <person name="Kyrpides N."/>
            <person name="Ivanova N."/>
            <person name="Mikhailova N."/>
            <person name="Wang A."/>
            <person name="Mouttaki H."/>
            <person name="He Z."/>
            <person name="Zhou J."/>
            <person name="Hemme C.L."/>
            <person name="Woyke T."/>
        </authorList>
    </citation>
    <scope>NUCLEOTIDE SEQUENCE [LARGE SCALE GENOMIC DNA]</scope>
    <source>
        <strain evidence="12">DSM 18485 / JCM 12961 / CGMCC 1.5033 / YUAN-3</strain>
    </source>
</reference>
<dbReference type="Gene3D" id="3.30.565.10">
    <property type="entry name" value="Histidine kinase-like ATPase, C-terminal domain"/>
    <property type="match status" value="1"/>
</dbReference>
<dbReference type="InterPro" id="IPR005467">
    <property type="entry name" value="His_kinase_dom"/>
</dbReference>
<dbReference type="STRING" id="663278.Ethha_0250"/>
<dbReference type="Pfam" id="PF02518">
    <property type="entry name" value="HATPase_c"/>
    <property type="match status" value="1"/>
</dbReference>
<comment type="catalytic activity">
    <reaction evidence="1">
        <text>ATP + protein L-histidine = ADP + protein N-phospho-L-histidine.</text>
        <dbReference type="EC" id="2.7.13.3"/>
    </reaction>
</comment>
<dbReference type="AlphaFoldDB" id="E6U7A2"/>
<feature type="transmembrane region" description="Helical" evidence="9">
    <location>
        <begin position="38"/>
        <end position="57"/>
    </location>
</feature>
<keyword evidence="8 9" id="KW-0472">Membrane</keyword>
<dbReference type="SMART" id="SM00387">
    <property type="entry name" value="HATPase_c"/>
    <property type="match status" value="1"/>
</dbReference>
<evidence type="ECO:0000256" key="9">
    <source>
        <dbReference type="SAM" id="Phobius"/>
    </source>
</evidence>
<dbReference type="InterPro" id="IPR036890">
    <property type="entry name" value="HATPase_C_sf"/>
</dbReference>